<organism evidence="2">
    <name type="scientific">uncultured Pseudonocardia sp</name>
    <dbReference type="NCBI Taxonomy" id="211455"/>
    <lineage>
        <taxon>Bacteria</taxon>
        <taxon>Bacillati</taxon>
        <taxon>Actinomycetota</taxon>
        <taxon>Actinomycetes</taxon>
        <taxon>Pseudonocardiales</taxon>
        <taxon>Pseudonocardiaceae</taxon>
        <taxon>Pseudonocardia</taxon>
        <taxon>environmental samples</taxon>
    </lineage>
</organism>
<gene>
    <name evidence="2" type="ORF">AVDCRST_MAG66-3207</name>
</gene>
<feature type="non-terminal residue" evidence="2">
    <location>
        <position position="32"/>
    </location>
</feature>
<reference evidence="2" key="1">
    <citation type="submission" date="2020-02" db="EMBL/GenBank/DDBJ databases">
        <authorList>
            <person name="Meier V. D."/>
        </authorList>
    </citation>
    <scope>NUCLEOTIDE SEQUENCE</scope>
    <source>
        <strain evidence="2">AVDCRST_MAG66</strain>
    </source>
</reference>
<evidence type="ECO:0000313" key="2">
    <source>
        <dbReference type="EMBL" id="CAA9429828.1"/>
    </source>
</evidence>
<name>A0A6J4Q1Y5_9PSEU</name>
<accession>A0A6J4Q1Y5</accession>
<dbReference type="EMBL" id="CADCUS010000468">
    <property type="protein sequence ID" value="CAA9429828.1"/>
    <property type="molecule type" value="Genomic_DNA"/>
</dbReference>
<evidence type="ECO:0000256" key="1">
    <source>
        <dbReference type="SAM" id="MobiDB-lite"/>
    </source>
</evidence>
<feature type="compositionally biased region" description="Basic residues" evidence="1">
    <location>
        <begin position="1"/>
        <end position="11"/>
    </location>
</feature>
<proteinExistence type="predicted"/>
<feature type="non-terminal residue" evidence="2">
    <location>
        <position position="1"/>
    </location>
</feature>
<dbReference type="AlphaFoldDB" id="A0A6J4Q1Y5"/>
<protein>
    <submittedName>
        <fullName evidence="2">Uncharacterized protein</fullName>
    </submittedName>
</protein>
<feature type="region of interest" description="Disordered" evidence="1">
    <location>
        <begin position="1"/>
        <end position="32"/>
    </location>
</feature>
<sequence>SGARGRCRCRGRPPGSAGGPEPWRRWTGRSRP</sequence>